<feature type="transmembrane region" description="Helical" evidence="2">
    <location>
        <begin position="39"/>
        <end position="60"/>
    </location>
</feature>
<comment type="caution">
    <text evidence="2">Lacks conserved residue(s) required for the propagation of feature annotation.</text>
</comment>
<sequence length="148" mass="16205">MVILVKNPLTSALYIILCFFALAGFYILLNMQFLAAMQILVYAGAIIVLIVLVIMLLNLAKAKDTIKDFHQMAVGIVAVLLLFAEVILYLNAAGESKPTGIYTNAVINKIGNTQIIGQFLFTKYVFPFEVASILLLVAVIGAYIFAKK</sequence>
<feature type="transmembrane region" description="Helical" evidence="2">
    <location>
        <begin position="72"/>
        <end position="90"/>
    </location>
</feature>
<name>A0A519BJJ2_ACIG2</name>
<dbReference type="AlphaFoldDB" id="A0A519BJJ2"/>
<evidence type="ECO:0000256" key="1">
    <source>
        <dbReference type="ARBA" id="ARBA00005698"/>
    </source>
</evidence>
<dbReference type="GO" id="GO:0048038">
    <property type="term" value="F:quinone binding"/>
    <property type="evidence" value="ECO:0007669"/>
    <property type="project" value="UniProtKB-UniRule"/>
</dbReference>
<dbReference type="InterPro" id="IPR042106">
    <property type="entry name" value="Nuo/plastoQ_OxRdtase_6_NuoJ"/>
</dbReference>
<dbReference type="PANTHER" id="PTHR33269:SF17">
    <property type="entry name" value="NADH-UBIQUINONE OXIDOREDUCTASE CHAIN 6"/>
    <property type="match status" value="1"/>
</dbReference>
<evidence type="ECO:0000313" key="3">
    <source>
        <dbReference type="EMBL" id="RZD17438.1"/>
    </source>
</evidence>
<feature type="transmembrane region" description="Helical" evidence="2">
    <location>
        <begin position="124"/>
        <end position="146"/>
    </location>
</feature>
<proteinExistence type="inferred from homology"/>
<dbReference type="GO" id="GO:0005886">
    <property type="term" value="C:plasma membrane"/>
    <property type="evidence" value="ECO:0007669"/>
    <property type="project" value="UniProtKB-SubCell"/>
</dbReference>
<feature type="transmembrane region" description="Helical" evidence="2">
    <location>
        <begin position="12"/>
        <end position="33"/>
    </location>
</feature>
<keyword evidence="2" id="KW-0812">Transmembrane</keyword>
<evidence type="ECO:0000313" key="4">
    <source>
        <dbReference type="Proteomes" id="UP000316562"/>
    </source>
</evidence>
<evidence type="ECO:0000256" key="2">
    <source>
        <dbReference type="RuleBase" id="RU004429"/>
    </source>
</evidence>
<protein>
    <recommendedName>
        <fullName evidence="2">NADH-quinone oxidoreductase subunit J</fullName>
        <ecNumber evidence="2">7.1.1.-</ecNumber>
    </recommendedName>
</protein>
<dbReference type="Gene3D" id="1.20.120.1200">
    <property type="entry name" value="NADH-ubiquinone/plastoquinone oxidoreductase chain 6, subunit NuoJ"/>
    <property type="match status" value="1"/>
</dbReference>
<organism evidence="3 4">
    <name type="scientific">Acididesulfobacter guangdongensis</name>
    <dbReference type="NCBI Taxonomy" id="2597225"/>
    <lineage>
        <taxon>Bacteria</taxon>
        <taxon>Deltaproteobacteria</taxon>
        <taxon>Candidatus Acidulodesulfobacterales</taxon>
        <taxon>Candidatus Acididesulfobacter</taxon>
    </lineage>
</organism>
<accession>A0A519BJJ2</accession>
<keyword evidence="2" id="KW-1003">Cell membrane</keyword>
<dbReference type="GO" id="GO:0008137">
    <property type="term" value="F:NADH dehydrogenase (ubiquinone) activity"/>
    <property type="evidence" value="ECO:0007669"/>
    <property type="project" value="UniProtKB-UniRule"/>
</dbReference>
<comment type="subcellular location">
    <subcellularLocation>
        <location evidence="2">Cell membrane</location>
        <topology evidence="2">Multi-pass membrane protein</topology>
    </subcellularLocation>
</comment>
<keyword evidence="2" id="KW-0874">Quinone</keyword>
<keyword evidence="2" id="KW-0520">NAD</keyword>
<dbReference type="PANTHER" id="PTHR33269">
    <property type="entry name" value="NADH-UBIQUINONE OXIDOREDUCTASE CHAIN 6"/>
    <property type="match status" value="1"/>
</dbReference>
<comment type="catalytic activity">
    <reaction evidence="2">
        <text>a quinone + NADH + 5 H(+)(in) = a quinol + NAD(+) + 4 H(+)(out)</text>
        <dbReference type="Rhea" id="RHEA:57888"/>
        <dbReference type="ChEBI" id="CHEBI:15378"/>
        <dbReference type="ChEBI" id="CHEBI:24646"/>
        <dbReference type="ChEBI" id="CHEBI:57540"/>
        <dbReference type="ChEBI" id="CHEBI:57945"/>
        <dbReference type="ChEBI" id="CHEBI:132124"/>
    </reaction>
</comment>
<comment type="similarity">
    <text evidence="1 2">Belongs to the complex I subunit 6 family.</text>
</comment>
<dbReference type="Pfam" id="PF00499">
    <property type="entry name" value="Oxidored_q3"/>
    <property type="match status" value="1"/>
</dbReference>
<dbReference type="EMBL" id="SGBC01000001">
    <property type="protein sequence ID" value="RZD17438.1"/>
    <property type="molecule type" value="Genomic_DNA"/>
</dbReference>
<reference evidence="3 4" key="1">
    <citation type="journal article" date="2019" name="ISME J.">
        <title>Insights into ecological role of a new deltaproteobacterial order Candidatus Acidulodesulfobacterales by metagenomics and metatranscriptomics.</title>
        <authorList>
            <person name="Tan S."/>
            <person name="Liu J."/>
            <person name="Fang Y."/>
            <person name="Hedlund B.P."/>
            <person name="Lian Z.H."/>
            <person name="Huang L.Y."/>
            <person name="Li J.T."/>
            <person name="Huang L.N."/>
            <person name="Li W.J."/>
            <person name="Jiang H.C."/>
            <person name="Dong H.L."/>
            <person name="Shu W.S."/>
        </authorList>
    </citation>
    <scope>NUCLEOTIDE SEQUENCE [LARGE SCALE GENOMIC DNA]</scope>
    <source>
        <strain evidence="3">AP2</strain>
    </source>
</reference>
<keyword evidence="2" id="KW-0472">Membrane</keyword>
<comment type="caution">
    <text evidence="3">The sequence shown here is derived from an EMBL/GenBank/DDBJ whole genome shotgun (WGS) entry which is preliminary data.</text>
</comment>
<comment type="function">
    <text evidence="2">NDH-1 shuttles electrons from NADH, via FMN and iron-sulfur (Fe-S) centers, to quinones in the respiratory chain. Couples the redox reaction to proton translocation (for every two electrons transferred, four hydrogen ions are translocated across the cytoplasmic membrane), and thus conserves the redox energy in a proton gradient.</text>
</comment>
<gene>
    <name evidence="3" type="ORF">EVJ46_01330</name>
</gene>
<dbReference type="EC" id="7.1.1.-" evidence="2"/>
<keyword evidence="2" id="KW-1133">Transmembrane helix</keyword>
<dbReference type="Proteomes" id="UP000316562">
    <property type="component" value="Unassembled WGS sequence"/>
</dbReference>
<dbReference type="InterPro" id="IPR001457">
    <property type="entry name" value="NADH_UbQ/plastoQ_OxRdtase_su6"/>
</dbReference>